<dbReference type="GO" id="GO:0003700">
    <property type="term" value="F:DNA-binding transcription factor activity"/>
    <property type="evidence" value="ECO:0007669"/>
    <property type="project" value="InterPro"/>
</dbReference>
<dbReference type="AlphaFoldDB" id="A0A166X5Z8"/>
<evidence type="ECO:0000313" key="7">
    <source>
        <dbReference type="EMBL" id="OAA35463.1"/>
    </source>
</evidence>
<feature type="compositionally biased region" description="Polar residues" evidence="6">
    <location>
        <begin position="33"/>
        <end position="44"/>
    </location>
</feature>
<evidence type="ECO:0000256" key="1">
    <source>
        <dbReference type="ARBA" id="ARBA00004123"/>
    </source>
</evidence>
<comment type="caution">
    <text evidence="7">The sequence shown here is derived from an EMBL/GenBank/DDBJ whole genome shotgun (WGS) entry which is preliminary data.</text>
</comment>
<dbReference type="EMBL" id="AZHA01000042">
    <property type="protein sequence ID" value="OAA35463.1"/>
    <property type="molecule type" value="Genomic_DNA"/>
</dbReference>
<gene>
    <name evidence="7" type="ORF">BBO_08687</name>
</gene>
<dbReference type="OrthoDB" id="4116913at2759"/>
<sequence>MLYALSRRVEQLENDLARRDVEQQLASPRTEPKSSPNSQTQETPSHVELQIAESPIGDVVSEGASVTPRLSHQQLGRNWYFRGMQILSRKGQDWIEAKTGQASPLEDYVSFGARGDRYTYANSQAKHDVSALPSRKLPEKRATLAVIDEFFNPTADLCFQVLDRALISATIEQAYCPSSAAQSLPAQACVWALNSWTRFFSPSAGLLRGVGVQTCINECKSILEKCHWEPSLEALQATLLLQQEYQGTPLNVQSDPSMHAIICHMVCELLDSHQQETCREDPLKDRKRQHVDNLFGLCYILDKNIALRSGRPPLLTEEYYDGNFTSAAPSLTELPHDYPSDPKLNLVKERTCRLLYSPKAAKSSDGEILQYIRQLDHELEQWRLSVPRLIRPRLSIPPDFSPLIGEATRRQKKQLINLQLDYHYTLIAIHAMVRKCGAANEETELPEDLHSVVHSSVDISLEAGRSTLTFLGLSLKLLGRGASQYVQWYAPVAAMALFVNGLVHPLSDSLQTDLGALIQAVGIFQSIPLDALSSAETRQIETMSKFIMELLRLAAALVSHPINSGNYSLAFPEHVLETVTKWLGQALRENLWAQLGMKATYFNVNDVLAAQQKLLAAGHVWIEAAGYCALVDHMAVTDFSAAGPIIPIAKDYVK</sequence>
<organism evidence="7 8">
    <name type="scientific">Beauveria brongniartii RCEF 3172</name>
    <dbReference type="NCBI Taxonomy" id="1081107"/>
    <lineage>
        <taxon>Eukaryota</taxon>
        <taxon>Fungi</taxon>
        <taxon>Dikarya</taxon>
        <taxon>Ascomycota</taxon>
        <taxon>Pezizomycotina</taxon>
        <taxon>Sordariomycetes</taxon>
        <taxon>Hypocreomycetidae</taxon>
        <taxon>Hypocreales</taxon>
        <taxon>Cordycipitaceae</taxon>
        <taxon>Beauveria</taxon>
        <taxon>Beauveria brongniartii</taxon>
    </lineage>
</organism>
<keyword evidence="4" id="KW-0804">Transcription</keyword>
<evidence type="ECO:0000313" key="8">
    <source>
        <dbReference type="Proteomes" id="UP000076863"/>
    </source>
</evidence>
<comment type="subcellular location">
    <subcellularLocation>
        <location evidence="1">Nucleus</location>
    </subcellularLocation>
</comment>
<feature type="region of interest" description="Disordered" evidence="6">
    <location>
        <begin position="15"/>
        <end position="46"/>
    </location>
</feature>
<accession>A0A166X5Z8</accession>
<reference evidence="7 8" key="1">
    <citation type="journal article" date="2016" name="Genome Biol. Evol.">
        <title>Divergent and convergent evolution of fungal pathogenicity.</title>
        <authorList>
            <person name="Shang Y."/>
            <person name="Xiao G."/>
            <person name="Zheng P."/>
            <person name="Cen K."/>
            <person name="Zhan S."/>
            <person name="Wang C."/>
        </authorList>
    </citation>
    <scope>NUCLEOTIDE SEQUENCE [LARGE SCALE GENOMIC DNA]</scope>
    <source>
        <strain evidence="7 8">RCEF 3172</strain>
    </source>
</reference>
<keyword evidence="2" id="KW-0805">Transcription regulation</keyword>
<keyword evidence="8" id="KW-1185">Reference proteome</keyword>
<dbReference type="PANTHER" id="PTHR46910:SF37">
    <property type="entry name" value="ZN(II)2CYS6 TRANSCRIPTION FACTOR (EUROFUNG)"/>
    <property type="match status" value="1"/>
</dbReference>
<protein>
    <submittedName>
        <fullName evidence="7">C6 zinc finger domain-containing protein</fullName>
    </submittedName>
</protein>
<evidence type="ECO:0000256" key="5">
    <source>
        <dbReference type="ARBA" id="ARBA00023242"/>
    </source>
</evidence>
<evidence type="ECO:0000256" key="2">
    <source>
        <dbReference type="ARBA" id="ARBA00023015"/>
    </source>
</evidence>
<name>A0A166X5Z8_9HYPO</name>
<keyword evidence="5" id="KW-0539">Nucleus</keyword>
<evidence type="ECO:0000256" key="4">
    <source>
        <dbReference type="ARBA" id="ARBA00023163"/>
    </source>
</evidence>
<dbReference type="PANTHER" id="PTHR46910">
    <property type="entry name" value="TRANSCRIPTION FACTOR PDR1"/>
    <property type="match status" value="1"/>
</dbReference>
<evidence type="ECO:0000256" key="6">
    <source>
        <dbReference type="SAM" id="MobiDB-lite"/>
    </source>
</evidence>
<keyword evidence="3" id="KW-0238">DNA-binding</keyword>
<dbReference type="GO" id="GO:0005634">
    <property type="term" value="C:nucleus"/>
    <property type="evidence" value="ECO:0007669"/>
    <property type="project" value="UniProtKB-SubCell"/>
</dbReference>
<dbReference type="GO" id="GO:0003677">
    <property type="term" value="F:DNA binding"/>
    <property type="evidence" value="ECO:0007669"/>
    <property type="project" value="UniProtKB-KW"/>
</dbReference>
<dbReference type="InterPro" id="IPR050987">
    <property type="entry name" value="AtrR-like"/>
</dbReference>
<dbReference type="CDD" id="cd12148">
    <property type="entry name" value="fungal_TF_MHR"/>
    <property type="match status" value="1"/>
</dbReference>
<evidence type="ECO:0000256" key="3">
    <source>
        <dbReference type="ARBA" id="ARBA00023125"/>
    </source>
</evidence>
<proteinExistence type="predicted"/>
<dbReference type="Proteomes" id="UP000076863">
    <property type="component" value="Unassembled WGS sequence"/>
</dbReference>